<dbReference type="OrthoDB" id="688633at2759"/>
<dbReference type="PANTHER" id="PTHR43349:SF57">
    <property type="entry name" value="NMRA-LIKE DOMAIN-CONTAINING PROTEIN"/>
    <property type="match status" value="1"/>
</dbReference>
<name>A0A3L6SP63_PANMI</name>
<accession>A0A3L6SP63</accession>
<evidence type="ECO:0000259" key="1">
    <source>
        <dbReference type="Pfam" id="PF05368"/>
    </source>
</evidence>
<sequence>MEKSRALVIGGTGHICKHIVAASLCLGHPTAVLIREFAPSDQVKVQRPNGWVNSSASLLKGDLFDHESLVKAIKCADVVISAVGPCQVAEQTRIIATIKEAGSVKLRFKLLMELVLDSSCKQEAAHTPPLIPLSFLSKNFFHGVNSPKNQNEQDLNRL</sequence>
<protein>
    <recommendedName>
        <fullName evidence="1">NmrA-like domain-containing protein</fullName>
    </recommendedName>
</protein>
<dbReference type="InterPro" id="IPR050608">
    <property type="entry name" value="NmrA-type/Isoflavone_red_sf"/>
</dbReference>
<proteinExistence type="predicted"/>
<dbReference type="InterPro" id="IPR036291">
    <property type="entry name" value="NAD(P)-bd_dom_sf"/>
</dbReference>
<dbReference type="STRING" id="4540.A0A3L6SP63"/>
<comment type="caution">
    <text evidence="2">The sequence shown here is derived from an EMBL/GenBank/DDBJ whole genome shotgun (WGS) entry which is preliminary data.</text>
</comment>
<dbReference type="Pfam" id="PF05368">
    <property type="entry name" value="NmrA"/>
    <property type="match status" value="1"/>
</dbReference>
<keyword evidence="3" id="KW-1185">Reference proteome</keyword>
<dbReference type="SUPFAM" id="SSF51735">
    <property type="entry name" value="NAD(P)-binding Rossmann-fold domains"/>
    <property type="match status" value="1"/>
</dbReference>
<dbReference type="AlphaFoldDB" id="A0A3L6SP63"/>
<evidence type="ECO:0000313" key="2">
    <source>
        <dbReference type="EMBL" id="RLN24432.1"/>
    </source>
</evidence>
<organism evidence="2 3">
    <name type="scientific">Panicum miliaceum</name>
    <name type="common">Proso millet</name>
    <name type="synonym">Broomcorn millet</name>
    <dbReference type="NCBI Taxonomy" id="4540"/>
    <lineage>
        <taxon>Eukaryota</taxon>
        <taxon>Viridiplantae</taxon>
        <taxon>Streptophyta</taxon>
        <taxon>Embryophyta</taxon>
        <taxon>Tracheophyta</taxon>
        <taxon>Spermatophyta</taxon>
        <taxon>Magnoliopsida</taxon>
        <taxon>Liliopsida</taxon>
        <taxon>Poales</taxon>
        <taxon>Poaceae</taxon>
        <taxon>PACMAD clade</taxon>
        <taxon>Panicoideae</taxon>
        <taxon>Panicodae</taxon>
        <taxon>Paniceae</taxon>
        <taxon>Panicinae</taxon>
        <taxon>Panicum</taxon>
        <taxon>Panicum sect. Panicum</taxon>
    </lineage>
</organism>
<dbReference type="InterPro" id="IPR008030">
    <property type="entry name" value="NmrA-like"/>
</dbReference>
<dbReference type="Proteomes" id="UP000275267">
    <property type="component" value="Unassembled WGS sequence"/>
</dbReference>
<dbReference type="Gene3D" id="3.40.50.720">
    <property type="entry name" value="NAD(P)-binding Rossmann-like Domain"/>
    <property type="match status" value="1"/>
</dbReference>
<evidence type="ECO:0000313" key="3">
    <source>
        <dbReference type="Proteomes" id="UP000275267"/>
    </source>
</evidence>
<gene>
    <name evidence="2" type="ORF">C2845_PM07G04030</name>
</gene>
<reference evidence="3" key="1">
    <citation type="journal article" date="2019" name="Nat. Commun.">
        <title>The genome of broomcorn millet.</title>
        <authorList>
            <person name="Zou C."/>
            <person name="Miki D."/>
            <person name="Li D."/>
            <person name="Tang Q."/>
            <person name="Xiao L."/>
            <person name="Rajput S."/>
            <person name="Deng P."/>
            <person name="Jia W."/>
            <person name="Huang R."/>
            <person name="Zhang M."/>
            <person name="Sun Y."/>
            <person name="Hu J."/>
            <person name="Fu X."/>
            <person name="Schnable P.S."/>
            <person name="Li F."/>
            <person name="Zhang H."/>
            <person name="Feng B."/>
            <person name="Zhu X."/>
            <person name="Liu R."/>
            <person name="Schnable J.C."/>
            <person name="Zhu J.-K."/>
            <person name="Zhang H."/>
        </authorList>
    </citation>
    <scope>NUCLEOTIDE SEQUENCE [LARGE SCALE GENOMIC DNA]</scope>
</reference>
<feature type="domain" description="NmrA-like" evidence="1">
    <location>
        <begin position="3"/>
        <end position="105"/>
    </location>
</feature>
<dbReference type="PANTHER" id="PTHR43349">
    <property type="entry name" value="PINORESINOL REDUCTASE-RELATED"/>
    <property type="match status" value="1"/>
</dbReference>
<dbReference type="EMBL" id="PQIB02000004">
    <property type="protein sequence ID" value="RLN24432.1"/>
    <property type="molecule type" value="Genomic_DNA"/>
</dbReference>